<gene>
    <name evidence="3" type="ORF">GSMUA_62850.1</name>
</gene>
<feature type="transmembrane region" description="Helical" evidence="1">
    <location>
        <begin position="129"/>
        <end position="146"/>
    </location>
</feature>
<keyword evidence="1" id="KW-0812">Transmembrane</keyword>
<dbReference type="PANTHER" id="PTHR48055:SF60">
    <property type="entry name" value="INACTIVE LRR RECEPTOR-LIKE SERINE_THREONINE-PROTEIN KINASE BIR2 ISOFORM X2"/>
    <property type="match status" value="1"/>
</dbReference>
<dbReference type="Proteomes" id="UP000012960">
    <property type="component" value="Unplaced"/>
</dbReference>
<evidence type="ECO:0000313" key="3">
    <source>
        <dbReference type="EMBL" id="CAG1861391.1"/>
    </source>
</evidence>
<evidence type="ECO:0000259" key="2">
    <source>
        <dbReference type="PROSITE" id="PS50011"/>
    </source>
</evidence>
<reference evidence="4" key="2">
    <citation type="submission" date="2021-05" db="UniProtKB">
        <authorList>
            <consortium name="EnsemblPlants"/>
        </authorList>
    </citation>
    <scope>IDENTIFICATION</scope>
    <source>
        <strain evidence="4">subsp. malaccensis</strain>
    </source>
</reference>
<organism evidence="4 5">
    <name type="scientific">Musa acuminata subsp. malaccensis</name>
    <name type="common">Wild banana</name>
    <name type="synonym">Musa malaccensis</name>
    <dbReference type="NCBI Taxonomy" id="214687"/>
    <lineage>
        <taxon>Eukaryota</taxon>
        <taxon>Viridiplantae</taxon>
        <taxon>Streptophyta</taxon>
        <taxon>Embryophyta</taxon>
        <taxon>Tracheophyta</taxon>
        <taxon>Spermatophyta</taxon>
        <taxon>Magnoliopsida</taxon>
        <taxon>Liliopsida</taxon>
        <taxon>Zingiberales</taxon>
        <taxon>Musaceae</taxon>
        <taxon>Musa</taxon>
    </lineage>
</organism>
<keyword evidence="1" id="KW-0472">Membrane</keyword>
<name>A0A804I0C6_MUSAM</name>
<accession>A0A804I0C6</accession>
<evidence type="ECO:0000256" key="1">
    <source>
        <dbReference type="SAM" id="Phobius"/>
    </source>
</evidence>
<sequence>MEIDNILEGSMCSFAGVECWHPDENKVLNLRSPIWDFKFDVSCNQLSGPIPSLHAPVKASNFLNNRHFYGAPSNYCTVNSKKGNTGVIIGSATGGIIMIIVVVGFVLYFCMRKMPYKKKETDVEENKMMVSLLYLCFYFSMLDLSTNDFSKENMIGTGRTRTMYKVTLADGTSLAIKRHQNFVPLLGYCVAKKERLLVYKYIPNGILYDQLHRSGAEDKNLEWPTRLKISIGAAKGLAWLHNIRNPHILHHNISSKCILLAKDYEPKISDFGLARLMNPVDTHLSTFVNGEFADLGYVAPEYPRTLVATPKGDVYSFGVVLELITGEKPTQVSNASESFKGSLVEWVTFLSNNSLLQDAIDKSLIGKDYDTELLRFMMFEVYRLLRAIGKKYHFTADDDLLLLPPSINDNLDELIVAK</sequence>
<dbReference type="InterPro" id="IPR000719">
    <property type="entry name" value="Prot_kinase_dom"/>
</dbReference>
<dbReference type="AlphaFoldDB" id="A0A804I0C6"/>
<dbReference type="GO" id="GO:0005524">
    <property type="term" value="F:ATP binding"/>
    <property type="evidence" value="ECO:0007669"/>
    <property type="project" value="InterPro"/>
</dbReference>
<protein>
    <submittedName>
        <fullName evidence="3">(wild Malaysian banana) hypothetical protein</fullName>
    </submittedName>
</protein>
<keyword evidence="1" id="KW-1133">Transmembrane helix</keyword>
<keyword evidence="5" id="KW-1185">Reference proteome</keyword>
<feature type="domain" description="Protein kinase" evidence="2">
    <location>
        <begin position="83"/>
        <end position="418"/>
    </location>
</feature>
<dbReference type="Gramene" id="Ma02_t07710.1">
    <property type="protein sequence ID" value="Ma02_p07710.1"/>
    <property type="gene ID" value="Ma02_g07710"/>
</dbReference>
<evidence type="ECO:0000313" key="4">
    <source>
        <dbReference type="EnsemblPlants" id="Ma02_p07710.1"/>
    </source>
</evidence>
<proteinExistence type="predicted"/>
<reference evidence="3" key="1">
    <citation type="submission" date="2021-03" db="EMBL/GenBank/DDBJ databases">
        <authorList>
            <consortium name="Genoscope - CEA"/>
            <person name="William W."/>
        </authorList>
    </citation>
    <scope>NUCLEOTIDE SEQUENCE</scope>
    <source>
        <strain evidence="3">Doubled-haploid Pahang</strain>
    </source>
</reference>
<dbReference type="InParanoid" id="A0A804I0C6"/>
<dbReference type="Gene3D" id="1.10.510.10">
    <property type="entry name" value="Transferase(Phosphotransferase) domain 1"/>
    <property type="match status" value="1"/>
</dbReference>
<dbReference type="GO" id="GO:0004672">
    <property type="term" value="F:protein kinase activity"/>
    <property type="evidence" value="ECO:0007669"/>
    <property type="project" value="InterPro"/>
</dbReference>
<dbReference type="InterPro" id="IPR001245">
    <property type="entry name" value="Ser-Thr/Tyr_kinase_cat_dom"/>
</dbReference>
<dbReference type="InterPro" id="IPR051564">
    <property type="entry name" value="LRR_receptor-like_kinase"/>
</dbReference>
<dbReference type="SUPFAM" id="SSF56112">
    <property type="entry name" value="Protein kinase-like (PK-like)"/>
    <property type="match status" value="1"/>
</dbReference>
<feature type="transmembrane region" description="Helical" evidence="1">
    <location>
        <begin position="87"/>
        <end position="109"/>
    </location>
</feature>
<dbReference type="EMBL" id="HG996467">
    <property type="protein sequence ID" value="CAG1861391.1"/>
    <property type="molecule type" value="Genomic_DNA"/>
</dbReference>
<dbReference type="PANTHER" id="PTHR48055">
    <property type="entry name" value="LEUCINE-RICH REPEAT RECEPTOR PROTEIN KINASE EMS1"/>
    <property type="match status" value="1"/>
</dbReference>
<dbReference type="EnsemblPlants" id="Ma02_t07710.1">
    <property type="protein sequence ID" value="Ma02_p07710.1"/>
    <property type="gene ID" value="Ma02_g07710"/>
</dbReference>
<dbReference type="Pfam" id="PF07714">
    <property type="entry name" value="PK_Tyr_Ser-Thr"/>
    <property type="match status" value="1"/>
</dbReference>
<dbReference type="InterPro" id="IPR011009">
    <property type="entry name" value="Kinase-like_dom_sf"/>
</dbReference>
<dbReference type="OMA" id="GMFWWFF"/>
<dbReference type="Gene3D" id="3.30.200.20">
    <property type="entry name" value="Phosphorylase Kinase, domain 1"/>
    <property type="match status" value="2"/>
</dbReference>
<evidence type="ECO:0000313" key="5">
    <source>
        <dbReference type="Proteomes" id="UP000012960"/>
    </source>
</evidence>
<dbReference type="PROSITE" id="PS50011">
    <property type="entry name" value="PROTEIN_KINASE_DOM"/>
    <property type="match status" value="1"/>
</dbReference>